<dbReference type="OMA" id="MPETHEL"/>
<feature type="transmembrane region" description="Helical" evidence="5">
    <location>
        <begin position="301"/>
        <end position="322"/>
    </location>
</feature>
<dbReference type="PANTHER" id="PTHR48021:SF1">
    <property type="entry name" value="GH07001P-RELATED"/>
    <property type="match status" value="1"/>
</dbReference>
<proteinExistence type="predicted"/>
<feature type="transmembrane region" description="Helical" evidence="5">
    <location>
        <begin position="27"/>
        <end position="47"/>
    </location>
</feature>
<evidence type="ECO:0000256" key="3">
    <source>
        <dbReference type="ARBA" id="ARBA00022989"/>
    </source>
</evidence>
<organism evidence="7 8">
    <name type="scientific">Tigriopus californicus</name>
    <name type="common">Marine copepod</name>
    <dbReference type="NCBI Taxonomy" id="6832"/>
    <lineage>
        <taxon>Eukaryota</taxon>
        <taxon>Metazoa</taxon>
        <taxon>Ecdysozoa</taxon>
        <taxon>Arthropoda</taxon>
        <taxon>Crustacea</taxon>
        <taxon>Multicrustacea</taxon>
        <taxon>Hexanauplia</taxon>
        <taxon>Copepoda</taxon>
        <taxon>Harpacticoida</taxon>
        <taxon>Harpacticidae</taxon>
        <taxon>Tigriopus</taxon>
    </lineage>
</organism>
<feature type="transmembrane region" description="Helical" evidence="5">
    <location>
        <begin position="431"/>
        <end position="452"/>
    </location>
</feature>
<sequence length="483" mass="53922">MASVADQKDESIVQVMRRFPKQILSSININVSSFMVGVSVSSVAVIVGRLEEGNDVIQTTPEEASWIVSSLMLGMMASSFFCGHIAHLFGLKTCAILTNLTFLVGFLMILFGTSVITLSIGRFVLGAAAIGNRMSAQPLNCEFSNPKIRSFTGCIWLMTYSLGQCLIYLLGAFLPWRWAIGITLIPLILSTFGMFLMHESPVWLLTQGQVEKAELSLRFYDRSESEAIEEIKSIKEVMTVEQYETKKLSFGDRLKLKLVMIREPSFVKPCLYLIMVLITMEWSCFPFISSYLATKAPFDPYVMSIFATSARFAASLASGAILPKFPRRNIFLTSAVILLVCLSTLGTYAYLQLHDIWPEYLQYLSWLPLFAIIVIYLSSSIGYMNINLLLIGEILPAESKSLGNAIVTSFQFVASFSMVKSVPFLLETLGIYGLFWLFSGVVGFVIFFATLFMPETHELSLEEIQKNFGKSSLEKTTKIQLDA</sequence>
<dbReference type="InterPro" id="IPR020846">
    <property type="entry name" value="MFS_dom"/>
</dbReference>
<dbReference type="Proteomes" id="UP000318571">
    <property type="component" value="Chromosome 11"/>
</dbReference>
<feature type="transmembrane region" description="Helical" evidence="5">
    <location>
        <begin position="67"/>
        <end position="90"/>
    </location>
</feature>
<dbReference type="GO" id="GO:0016020">
    <property type="term" value="C:membrane"/>
    <property type="evidence" value="ECO:0007669"/>
    <property type="project" value="UniProtKB-SubCell"/>
</dbReference>
<dbReference type="Pfam" id="PF00083">
    <property type="entry name" value="Sugar_tr"/>
    <property type="match status" value="1"/>
</dbReference>
<accession>A0A553PM35</accession>
<evidence type="ECO:0000256" key="2">
    <source>
        <dbReference type="ARBA" id="ARBA00022692"/>
    </source>
</evidence>
<feature type="transmembrane region" description="Helical" evidence="5">
    <location>
        <begin position="402"/>
        <end position="419"/>
    </location>
</feature>
<evidence type="ECO:0000313" key="8">
    <source>
        <dbReference type="Proteomes" id="UP000318571"/>
    </source>
</evidence>
<keyword evidence="2 5" id="KW-0812">Transmembrane</keyword>
<evidence type="ECO:0000313" key="7">
    <source>
        <dbReference type="EMBL" id="TRY78737.1"/>
    </source>
</evidence>
<dbReference type="PANTHER" id="PTHR48021">
    <property type="match status" value="1"/>
</dbReference>
<gene>
    <name evidence="7" type="ORF">TCAL_13460</name>
</gene>
<keyword evidence="8" id="KW-1185">Reference proteome</keyword>
<feature type="transmembrane region" description="Helical" evidence="5">
    <location>
        <begin position="176"/>
        <end position="197"/>
    </location>
</feature>
<evidence type="ECO:0000256" key="5">
    <source>
        <dbReference type="SAM" id="Phobius"/>
    </source>
</evidence>
<dbReference type="STRING" id="6832.A0A553PM35"/>
<reference evidence="7 8" key="1">
    <citation type="journal article" date="2018" name="Nat. Ecol. Evol.">
        <title>Genomic signatures of mitonuclear coevolution across populations of Tigriopus californicus.</title>
        <authorList>
            <person name="Barreto F.S."/>
            <person name="Watson E.T."/>
            <person name="Lima T.G."/>
            <person name="Willett C.S."/>
            <person name="Edmands S."/>
            <person name="Li W."/>
            <person name="Burton R.S."/>
        </authorList>
    </citation>
    <scope>NUCLEOTIDE SEQUENCE [LARGE SCALE GENOMIC DNA]</scope>
    <source>
        <strain evidence="7 8">San Diego</strain>
    </source>
</reference>
<dbReference type="AlphaFoldDB" id="A0A553PM35"/>
<keyword evidence="4 5" id="KW-0472">Membrane</keyword>
<dbReference type="PROSITE" id="PS50850">
    <property type="entry name" value="MFS"/>
    <property type="match status" value="1"/>
</dbReference>
<feature type="transmembrane region" description="Helical" evidence="5">
    <location>
        <begin position="329"/>
        <end position="351"/>
    </location>
</feature>
<feature type="transmembrane region" description="Helical" evidence="5">
    <location>
        <begin position="102"/>
        <end position="130"/>
    </location>
</feature>
<feature type="transmembrane region" description="Helical" evidence="5">
    <location>
        <begin position="151"/>
        <end position="170"/>
    </location>
</feature>
<evidence type="ECO:0000256" key="4">
    <source>
        <dbReference type="ARBA" id="ARBA00023136"/>
    </source>
</evidence>
<evidence type="ECO:0000259" key="6">
    <source>
        <dbReference type="PROSITE" id="PS50850"/>
    </source>
</evidence>
<dbReference type="EMBL" id="VCGU01000003">
    <property type="protein sequence ID" value="TRY78737.1"/>
    <property type="molecule type" value="Genomic_DNA"/>
</dbReference>
<dbReference type="InterPro" id="IPR050549">
    <property type="entry name" value="MFS_Trehalose_Transporter"/>
</dbReference>
<feature type="transmembrane region" description="Helical" evidence="5">
    <location>
        <begin position="270"/>
        <end position="289"/>
    </location>
</feature>
<evidence type="ECO:0000256" key="1">
    <source>
        <dbReference type="ARBA" id="ARBA00004141"/>
    </source>
</evidence>
<dbReference type="GO" id="GO:0022857">
    <property type="term" value="F:transmembrane transporter activity"/>
    <property type="evidence" value="ECO:0007669"/>
    <property type="project" value="InterPro"/>
</dbReference>
<protein>
    <recommendedName>
        <fullName evidence="6">Major facilitator superfamily (MFS) profile domain-containing protein</fullName>
    </recommendedName>
</protein>
<feature type="domain" description="Major facilitator superfamily (MFS) profile" evidence="6">
    <location>
        <begin position="25"/>
        <end position="457"/>
    </location>
</feature>
<feature type="transmembrane region" description="Helical" evidence="5">
    <location>
        <begin position="363"/>
        <end position="390"/>
    </location>
</feature>
<dbReference type="InterPro" id="IPR005828">
    <property type="entry name" value="MFS_sugar_transport-like"/>
</dbReference>
<dbReference type="Gene3D" id="1.20.1250.20">
    <property type="entry name" value="MFS general substrate transporter like domains"/>
    <property type="match status" value="1"/>
</dbReference>
<comment type="subcellular location">
    <subcellularLocation>
        <location evidence="1">Membrane</location>
        <topology evidence="1">Multi-pass membrane protein</topology>
    </subcellularLocation>
</comment>
<comment type="caution">
    <text evidence="7">The sequence shown here is derived from an EMBL/GenBank/DDBJ whole genome shotgun (WGS) entry which is preliminary data.</text>
</comment>
<dbReference type="InterPro" id="IPR036259">
    <property type="entry name" value="MFS_trans_sf"/>
</dbReference>
<dbReference type="SUPFAM" id="SSF103473">
    <property type="entry name" value="MFS general substrate transporter"/>
    <property type="match status" value="1"/>
</dbReference>
<name>A0A553PM35_TIGCA</name>
<keyword evidence="3 5" id="KW-1133">Transmembrane helix</keyword>